<feature type="repeat" description="TPR" evidence="5">
    <location>
        <begin position="156"/>
        <end position="189"/>
    </location>
</feature>
<evidence type="ECO:0000256" key="6">
    <source>
        <dbReference type="SAM" id="Phobius"/>
    </source>
</evidence>
<dbReference type="PROSITE" id="PS50005">
    <property type="entry name" value="TPR"/>
    <property type="match status" value="2"/>
</dbReference>
<reference evidence="8" key="2">
    <citation type="submission" date="2023-01" db="EMBL/GenBank/DDBJ databases">
        <title>Draft genome sequence of Sneathiella chinensis strain NBRC 103408.</title>
        <authorList>
            <person name="Sun Q."/>
            <person name="Mori K."/>
        </authorList>
    </citation>
    <scope>NUCLEOTIDE SEQUENCE</scope>
    <source>
        <strain evidence="8">NBRC 103408</strain>
    </source>
</reference>
<dbReference type="NCBIfam" id="TIGR03142">
    <property type="entry name" value="cytochro_ccmI"/>
    <property type="match status" value="1"/>
</dbReference>
<feature type="repeat" description="TPR" evidence="5">
    <location>
        <begin position="338"/>
        <end position="371"/>
    </location>
</feature>
<feature type="domain" description="Cytochrome c-type biogenesis protein H TPR" evidence="7">
    <location>
        <begin position="121"/>
        <end position="255"/>
    </location>
</feature>
<keyword evidence="3" id="KW-0201">Cytochrome c-type biogenesis</keyword>
<dbReference type="InterPro" id="IPR011990">
    <property type="entry name" value="TPR-like_helical_dom_sf"/>
</dbReference>
<name>A0ABQ5U7D7_9PROT</name>
<gene>
    <name evidence="8" type="primary">cycH</name>
    <name evidence="8" type="ORF">GCM10007924_30450</name>
</gene>
<dbReference type="SMART" id="SM00028">
    <property type="entry name" value="TPR"/>
    <property type="match status" value="3"/>
</dbReference>
<evidence type="ECO:0000256" key="4">
    <source>
        <dbReference type="ARBA" id="ARBA00022803"/>
    </source>
</evidence>
<keyword evidence="6" id="KW-0472">Membrane</keyword>
<evidence type="ECO:0000256" key="1">
    <source>
        <dbReference type="ARBA" id="ARBA00004196"/>
    </source>
</evidence>
<dbReference type="InterPro" id="IPR019734">
    <property type="entry name" value="TPR_rpt"/>
</dbReference>
<dbReference type="PANTHER" id="PTHR47870">
    <property type="entry name" value="CYTOCHROME C-TYPE BIOGENESIS PROTEIN CCMH"/>
    <property type="match status" value="1"/>
</dbReference>
<proteinExistence type="predicted"/>
<keyword evidence="6" id="KW-1133">Transmembrane helix</keyword>
<reference evidence="8" key="1">
    <citation type="journal article" date="2014" name="Int. J. Syst. Evol. Microbiol.">
        <title>Complete genome of a new Firmicutes species belonging to the dominant human colonic microbiota ('Ruminococcus bicirculans') reveals two chromosomes and a selective capacity to utilize plant glucans.</title>
        <authorList>
            <consortium name="NISC Comparative Sequencing Program"/>
            <person name="Wegmann U."/>
            <person name="Louis P."/>
            <person name="Goesmann A."/>
            <person name="Henrissat B."/>
            <person name="Duncan S.H."/>
            <person name="Flint H.J."/>
        </authorList>
    </citation>
    <scope>NUCLEOTIDE SEQUENCE</scope>
    <source>
        <strain evidence="8">NBRC 103408</strain>
    </source>
</reference>
<organism evidence="8 9">
    <name type="scientific">Sneathiella chinensis</name>
    <dbReference type="NCBI Taxonomy" id="349750"/>
    <lineage>
        <taxon>Bacteria</taxon>
        <taxon>Pseudomonadati</taxon>
        <taxon>Pseudomonadota</taxon>
        <taxon>Alphaproteobacteria</taxon>
        <taxon>Sneathiellales</taxon>
        <taxon>Sneathiellaceae</taxon>
        <taxon>Sneathiella</taxon>
    </lineage>
</organism>
<evidence type="ECO:0000256" key="2">
    <source>
        <dbReference type="ARBA" id="ARBA00022737"/>
    </source>
</evidence>
<dbReference type="Proteomes" id="UP001161409">
    <property type="component" value="Unassembled WGS sequence"/>
</dbReference>
<dbReference type="Pfam" id="PF13432">
    <property type="entry name" value="TPR_16"/>
    <property type="match status" value="1"/>
</dbReference>
<feature type="transmembrane region" description="Helical" evidence="6">
    <location>
        <begin position="6"/>
        <end position="22"/>
    </location>
</feature>
<evidence type="ECO:0000256" key="5">
    <source>
        <dbReference type="PROSITE-ProRule" id="PRU00339"/>
    </source>
</evidence>
<dbReference type="Pfam" id="PF13181">
    <property type="entry name" value="TPR_8"/>
    <property type="match status" value="1"/>
</dbReference>
<dbReference type="RefSeq" id="WP_169562042.1">
    <property type="nucleotide sequence ID" value="NZ_BSNF01000010.1"/>
</dbReference>
<accession>A0ABQ5U7D7</accession>
<keyword evidence="6" id="KW-0812">Transmembrane</keyword>
<sequence>MIWVLLLVLTVVALMILIYPLLKKDTEGTARVKGGLTVYKQQLQELEQDVARGILSGTEADQARLEIQRRILKASRESGAGDTLRSARMIGVAIALIVAVPAAALGLYYQLGSPTLKALPLASRDIQAEKQALASQDMGGLVAKLAQKLQEQPDNLDGWILLARSLSRMGRYEEAANTYLQALRIAPDDADLLVGAGENFYFLADGVMSDAAINAFERAYQMSPDHPGARYYMALREAQSGNEEKALQDWIALFEDSEPDAPFMEILRSRIADMGATLDRDVSELLASKGPVDAPAVGAGPTREDMEAAASLSEEDRQDMILSMVERLATRMAEAPEFDGLMRLGQVYSTLKQFENAADAYGRASGMQPDNPGPLVMQAFSLVKAGETAGAVVPEDALALYRKALTLDDDIPEALWYVGVAEAAAGNREEALRHWRKLQSVVPEDSALHGNVEKAINALPQ</sequence>
<dbReference type="Pfam" id="PF23914">
    <property type="entry name" value="TPR_CcmH_CycH"/>
    <property type="match status" value="1"/>
</dbReference>
<dbReference type="PANTHER" id="PTHR47870:SF1">
    <property type="entry name" value="CYTOCHROME C-TYPE BIOGENESIS PROTEIN CCMH"/>
    <property type="match status" value="1"/>
</dbReference>
<dbReference type="InterPro" id="IPR017560">
    <property type="entry name" value="Cyt_c_biogenesis_CcmI"/>
</dbReference>
<keyword evidence="2" id="KW-0677">Repeat</keyword>
<dbReference type="SUPFAM" id="SSF48452">
    <property type="entry name" value="TPR-like"/>
    <property type="match status" value="1"/>
</dbReference>
<dbReference type="InterPro" id="IPR056413">
    <property type="entry name" value="TPR_CcmH_CycH"/>
</dbReference>
<dbReference type="EMBL" id="BSNF01000010">
    <property type="protein sequence ID" value="GLQ07823.1"/>
    <property type="molecule type" value="Genomic_DNA"/>
</dbReference>
<feature type="transmembrane region" description="Helical" evidence="6">
    <location>
        <begin position="90"/>
        <end position="111"/>
    </location>
</feature>
<protein>
    <submittedName>
        <fullName evidence="8">Cytochrome c-type biogenesis protein CycH</fullName>
    </submittedName>
</protein>
<comment type="caution">
    <text evidence="8">The sequence shown here is derived from an EMBL/GenBank/DDBJ whole genome shotgun (WGS) entry which is preliminary data.</text>
</comment>
<dbReference type="InterPro" id="IPR051263">
    <property type="entry name" value="C-type_cytochrome_biogenesis"/>
</dbReference>
<dbReference type="Gene3D" id="1.25.40.10">
    <property type="entry name" value="Tetratricopeptide repeat domain"/>
    <property type="match status" value="2"/>
</dbReference>
<evidence type="ECO:0000256" key="3">
    <source>
        <dbReference type="ARBA" id="ARBA00022748"/>
    </source>
</evidence>
<keyword evidence="4 5" id="KW-0802">TPR repeat</keyword>
<evidence type="ECO:0000259" key="7">
    <source>
        <dbReference type="Pfam" id="PF23914"/>
    </source>
</evidence>
<comment type="subcellular location">
    <subcellularLocation>
        <location evidence="1">Cell envelope</location>
    </subcellularLocation>
</comment>
<keyword evidence="9" id="KW-1185">Reference proteome</keyword>
<evidence type="ECO:0000313" key="8">
    <source>
        <dbReference type="EMBL" id="GLQ07823.1"/>
    </source>
</evidence>
<evidence type="ECO:0000313" key="9">
    <source>
        <dbReference type="Proteomes" id="UP001161409"/>
    </source>
</evidence>